<feature type="chain" id="PRO_5044785776" evidence="5">
    <location>
        <begin position="26"/>
        <end position="114"/>
    </location>
</feature>
<dbReference type="GO" id="GO:0005886">
    <property type="term" value="C:plasma membrane"/>
    <property type="evidence" value="ECO:0007669"/>
    <property type="project" value="UniProtKB-SubCell"/>
</dbReference>
<dbReference type="AlphaFoldDB" id="A0ABD1A345"/>
<dbReference type="InterPro" id="IPR012946">
    <property type="entry name" value="X8"/>
</dbReference>
<keyword evidence="2" id="KW-0472">Membrane</keyword>
<dbReference type="PANTHER" id="PTHR31044:SF72">
    <property type="entry name" value="MAJOR POLLEN ALLERGEN OLE E-LIKE PROTEIN"/>
    <property type="match status" value="1"/>
</dbReference>
<dbReference type="InterPro" id="IPR044788">
    <property type="entry name" value="X8_dom_prot"/>
</dbReference>
<evidence type="ECO:0000256" key="5">
    <source>
        <dbReference type="SAM" id="SignalP"/>
    </source>
</evidence>
<dbReference type="GO" id="GO:0009506">
    <property type="term" value="C:plasmodesma"/>
    <property type="evidence" value="ECO:0007669"/>
    <property type="project" value="UniProtKB-ARBA"/>
</dbReference>
<evidence type="ECO:0000256" key="1">
    <source>
        <dbReference type="ARBA" id="ARBA00004609"/>
    </source>
</evidence>
<dbReference type="EMBL" id="JBANAX010000720">
    <property type="protein sequence ID" value="KAL1195720.1"/>
    <property type="molecule type" value="Genomic_DNA"/>
</dbReference>
<comment type="caution">
    <text evidence="7">The sequence shown here is derived from an EMBL/GenBank/DDBJ whole genome shotgun (WGS) entry which is preliminary data.</text>
</comment>
<dbReference type="Proteomes" id="UP001558713">
    <property type="component" value="Unassembled WGS sequence"/>
</dbReference>
<evidence type="ECO:0000256" key="2">
    <source>
        <dbReference type="ARBA" id="ARBA00022622"/>
    </source>
</evidence>
<comment type="subcellular location">
    <subcellularLocation>
        <location evidence="1">Cell membrane</location>
        <topology evidence="1">Lipid-anchor</topology>
        <topology evidence="1">GPI-anchor</topology>
    </subcellularLocation>
</comment>
<dbReference type="Pfam" id="PF07983">
    <property type="entry name" value="X8"/>
    <property type="match status" value="1"/>
</dbReference>
<accession>A0ABD1A345</accession>
<evidence type="ECO:0000313" key="7">
    <source>
        <dbReference type="EMBL" id="KAL1195720.1"/>
    </source>
</evidence>
<evidence type="ECO:0000256" key="4">
    <source>
        <dbReference type="ARBA" id="ARBA00023288"/>
    </source>
</evidence>
<dbReference type="GO" id="GO:0098552">
    <property type="term" value="C:side of membrane"/>
    <property type="evidence" value="ECO:0007669"/>
    <property type="project" value="UniProtKB-KW"/>
</dbReference>
<gene>
    <name evidence="7" type="ORF">V5N11_035699</name>
</gene>
<dbReference type="Gene3D" id="1.20.58.1040">
    <property type="match status" value="1"/>
</dbReference>
<evidence type="ECO:0000256" key="3">
    <source>
        <dbReference type="ARBA" id="ARBA00022729"/>
    </source>
</evidence>
<dbReference type="PANTHER" id="PTHR31044">
    <property type="entry name" value="BETA-1,3 GLUCANASE"/>
    <property type="match status" value="1"/>
</dbReference>
<reference evidence="7 8" key="1">
    <citation type="submission" date="2024-04" db="EMBL/GenBank/DDBJ databases">
        <title>Genome assembly C_amara_ONT_v2.</title>
        <authorList>
            <person name="Yant L."/>
            <person name="Moore C."/>
            <person name="Slenker M."/>
        </authorList>
    </citation>
    <scope>NUCLEOTIDE SEQUENCE [LARGE SCALE GENOMIC DNA]</scope>
    <source>
        <tissue evidence="7">Leaf</tissue>
    </source>
</reference>
<protein>
    <submittedName>
        <fullName evidence="7">Glucan endo-1,3-beta-glucosidase</fullName>
    </submittedName>
</protein>
<feature type="domain" description="X8" evidence="6">
    <location>
        <begin position="27"/>
        <end position="113"/>
    </location>
</feature>
<dbReference type="SMART" id="SM00768">
    <property type="entry name" value="X8"/>
    <property type="match status" value="1"/>
</dbReference>
<proteinExistence type="predicted"/>
<name>A0ABD1A345_CARAN</name>
<evidence type="ECO:0000313" key="8">
    <source>
        <dbReference type="Proteomes" id="UP001558713"/>
    </source>
</evidence>
<sequence>MSPFMSIFVILLSSILIHNLPVASSKQWCIAASNSNDKQLEDNITFACALGVDCRPILPSGACFKPNTTFSHASYLMNSYYESHGRTNDACFFFFPNSGILTTWDPSYNSCIYK</sequence>
<organism evidence="7 8">
    <name type="scientific">Cardamine amara subsp. amara</name>
    <dbReference type="NCBI Taxonomy" id="228776"/>
    <lineage>
        <taxon>Eukaryota</taxon>
        <taxon>Viridiplantae</taxon>
        <taxon>Streptophyta</taxon>
        <taxon>Embryophyta</taxon>
        <taxon>Tracheophyta</taxon>
        <taxon>Spermatophyta</taxon>
        <taxon>Magnoliopsida</taxon>
        <taxon>eudicotyledons</taxon>
        <taxon>Gunneridae</taxon>
        <taxon>Pentapetalae</taxon>
        <taxon>rosids</taxon>
        <taxon>malvids</taxon>
        <taxon>Brassicales</taxon>
        <taxon>Brassicaceae</taxon>
        <taxon>Cardamineae</taxon>
        <taxon>Cardamine</taxon>
    </lineage>
</organism>
<keyword evidence="8" id="KW-1185">Reference proteome</keyword>
<evidence type="ECO:0000259" key="6">
    <source>
        <dbReference type="SMART" id="SM00768"/>
    </source>
</evidence>
<keyword evidence="4" id="KW-0449">Lipoprotein</keyword>
<keyword evidence="2" id="KW-0325">Glycoprotein</keyword>
<feature type="signal peptide" evidence="5">
    <location>
        <begin position="1"/>
        <end position="25"/>
    </location>
</feature>
<keyword evidence="2" id="KW-0336">GPI-anchor</keyword>
<keyword evidence="3 5" id="KW-0732">Signal</keyword>